<name>A0AAU9G6I3_DROMD</name>
<dbReference type="AlphaFoldDB" id="A0AAU9G6I3"/>
<organism evidence="3 4">
    <name type="scientific">Drosophila madeirensis</name>
    <name type="common">Fruit fly</name>
    <dbReference type="NCBI Taxonomy" id="30013"/>
    <lineage>
        <taxon>Eukaryota</taxon>
        <taxon>Metazoa</taxon>
        <taxon>Ecdysozoa</taxon>
        <taxon>Arthropoda</taxon>
        <taxon>Hexapoda</taxon>
        <taxon>Insecta</taxon>
        <taxon>Pterygota</taxon>
        <taxon>Neoptera</taxon>
        <taxon>Endopterygota</taxon>
        <taxon>Diptera</taxon>
        <taxon>Brachycera</taxon>
        <taxon>Muscomorpha</taxon>
        <taxon>Ephydroidea</taxon>
        <taxon>Drosophilidae</taxon>
        <taxon>Drosophila</taxon>
        <taxon>Sophophora</taxon>
    </lineage>
</organism>
<dbReference type="Gene3D" id="1.10.472.80">
    <property type="entry name" value="Ypt/Rab-GAP domain of gyp1p, domain 3"/>
    <property type="match status" value="1"/>
</dbReference>
<gene>
    <name evidence="3" type="ORF">DMAD_02604</name>
</gene>
<evidence type="ECO:0000313" key="4">
    <source>
        <dbReference type="Proteomes" id="UP001500889"/>
    </source>
</evidence>
<dbReference type="Pfam" id="PF00566">
    <property type="entry name" value="RabGAP-TBC"/>
    <property type="match status" value="1"/>
</dbReference>
<sequence length="590" mass="68283">MTDGEQREALVRRAEDEREEIVKRYELGLDPTNIVDPWENPTFEIYHITDKYGFMHDSRLPTTRNSQEMQLTKIELERDKKWMKMLAKWPPPQDKLHTRVYKGIPKAVRWPAWKKLLNVDQSIANNVGVYPRMLQLAKKYSTETRQIDADVNRQFRDNLAYRERYSIKQCSLFNVLNAYSIYNSELGYCQGMACVAGVLLLFMQEEEAFWALNTLMTDQKYGMHGLFIEGFPKLTRFIDHHDRILSKIMRKLHKHFTKHNVDALLYAIKWFFVVFVERVPFSLSLRVWDIFLLDGDRVILAMAITILYLHKDELLRMKDMDAIIEYLQVKLHKNFGYSDDDTIHALERVMKKLKDLKLDAPPPAKSNEFPTRTLGDFVEADMEKKIGRRRNDYTDTEKQVITDVISRQEQNAIDVQSTVSYETSECATGDAYSMKTYQSITSLATSPANSSYSLYSNGYVVTTVENAHEHNHDASRSQSIHNLTYLNSQPPQQNALPNGLQHMRHSFSSDSDSRNRLDLDQALEALQKQQLYLHGKPPPPPAGHRELDRGISIVQNGGRHMDQQHNNGAYANVSDADDNDDALSVENTRL</sequence>
<dbReference type="GO" id="GO:0005096">
    <property type="term" value="F:GTPase activator activity"/>
    <property type="evidence" value="ECO:0007669"/>
    <property type="project" value="TreeGrafter"/>
</dbReference>
<evidence type="ECO:0000313" key="3">
    <source>
        <dbReference type="EMBL" id="BFG03316.1"/>
    </source>
</evidence>
<reference evidence="3 4" key="1">
    <citation type="submission" date="2024-02" db="EMBL/GenBank/DDBJ databases">
        <title>A chromosome-level genome assembly of Drosophila madeirensis, a fruit fly species endemic to Madeira island.</title>
        <authorList>
            <person name="Tomihara K."/>
            <person name="Llopart A."/>
            <person name="Yamamoto D."/>
        </authorList>
    </citation>
    <scope>NUCLEOTIDE SEQUENCE [LARGE SCALE GENOMIC DNA]</scope>
    <source>
        <strain evidence="3 4">RF1</strain>
    </source>
</reference>
<dbReference type="PANTHER" id="PTHR47219:SF25">
    <property type="entry name" value="RAB-GAP TBC DOMAIN-CONTAINING PROTEIN"/>
    <property type="match status" value="1"/>
</dbReference>
<dbReference type="PANTHER" id="PTHR47219">
    <property type="entry name" value="RAB GTPASE-ACTIVATING PROTEIN 1-LIKE"/>
    <property type="match status" value="1"/>
</dbReference>
<dbReference type="Gene3D" id="1.10.8.270">
    <property type="entry name" value="putative rabgap domain of human tbc1 domain family member 14 like domains"/>
    <property type="match status" value="1"/>
</dbReference>
<feature type="compositionally biased region" description="Polar residues" evidence="1">
    <location>
        <begin position="487"/>
        <end position="496"/>
    </location>
</feature>
<dbReference type="SUPFAM" id="SSF47923">
    <property type="entry name" value="Ypt/Rab-GAP domain of gyp1p"/>
    <property type="match status" value="2"/>
</dbReference>
<accession>A0AAU9G6I3</accession>
<dbReference type="EMBL" id="AP029267">
    <property type="protein sequence ID" value="BFG03316.1"/>
    <property type="molecule type" value="Genomic_DNA"/>
</dbReference>
<keyword evidence="4" id="KW-1185">Reference proteome</keyword>
<dbReference type="Proteomes" id="UP001500889">
    <property type="component" value="Chromosome E"/>
</dbReference>
<dbReference type="SMART" id="SM00164">
    <property type="entry name" value="TBC"/>
    <property type="match status" value="1"/>
</dbReference>
<feature type="region of interest" description="Disordered" evidence="1">
    <location>
        <begin position="487"/>
        <end position="514"/>
    </location>
</feature>
<dbReference type="FunFam" id="1.10.8.270:FF:000016">
    <property type="entry name" value="TBC1 domain family member 2A"/>
    <property type="match status" value="1"/>
</dbReference>
<evidence type="ECO:0000259" key="2">
    <source>
        <dbReference type="PROSITE" id="PS50086"/>
    </source>
</evidence>
<dbReference type="InterPro" id="IPR000195">
    <property type="entry name" value="Rab-GAP-TBC_dom"/>
</dbReference>
<dbReference type="PROSITE" id="PS50086">
    <property type="entry name" value="TBC_RABGAP"/>
    <property type="match status" value="1"/>
</dbReference>
<evidence type="ECO:0000256" key="1">
    <source>
        <dbReference type="SAM" id="MobiDB-lite"/>
    </source>
</evidence>
<dbReference type="GO" id="GO:0031267">
    <property type="term" value="F:small GTPase binding"/>
    <property type="evidence" value="ECO:0007669"/>
    <property type="project" value="TreeGrafter"/>
</dbReference>
<feature type="domain" description="Rab-GAP TBC" evidence="2">
    <location>
        <begin position="103"/>
        <end position="295"/>
    </location>
</feature>
<protein>
    <submittedName>
        <fullName evidence="3">USP6 N-terminal-like protein</fullName>
    </submittedName>
</protein>
<feature type="region of interest" description="Disordered" evidence="1">
    <location>
        <begin position="558"/>
        <end position="590"/>
    </location>
</feature>
<dbReference type="InterPro" id="IPR035969">
    <property type="entry name" value="Rab-GAP_TBC_sf"/>
</dbReference>
<dbReference type="FunFam" id="1.10.472.80:FF:000019">
    <property type="entry name" value="USP6 N-terminal like"/>
    <property type="match status" value="1"/>
</dbReference>
<proteinExistence type="predicted"/>
<dbReference type="InterPro" id="IPR050302">
    <property type="entry name" value="Rab_GAP_TBC_domain"/>
</dbReference>